<keyword evidence="9" id="KW-1185">Reference proteome</keyword>
<protein>
    <recommendedName>
        <fullName evidence="7">Aminoacyl-transfer RNA synthetases class-II family profile domain-containing protein</fullName>
    </recommendedName>
</protein>
<dbReference type="PATRIC" id="fig|496833.3.peg.687"/>
<evidence type="ECO:0000256" key="4">
    <source>
        <dbReference type="ARBA" id="ARBA00022741"/>
    </source>
</evidence>
<accession>C4XEF6</accession>
<dbReference type="KEGG" id="mfp:MBIO_0263"/>
<dbReference type="PROSITE" id="PS50862">
    <property type="entry name" value="AA_TRNA_LIGASE_II"/>
    <property type="match status" value="1"/>
</dbReference>
<dbReference type="GO" id="GO:0005524">
    <property type="term" value="F:ATP binding"/>
    <property type="evidence" value="ECO:0007669"/>
    <property type="project" value="UniProtKB-KW"/>
</dbReference>
<keyword evidence="5" id="KW-0067">ATP-binding</keyword>
<dbReference type="PIRSF" id="PIRSF001555">
    <property type="entry name" value="Asp_ammon_ligase"/>
    <property type="match status" value="1"/>
</dbReference>
<keyword evidence="2" id="KW-0436">Ligase</keyword>
<evidence type="ECO:0000256" key="5">
    <source>
        <dbReference type="ARBA" id="ARBA00022840"/>
    </source>
</evidence>
<keyword evidence="1" id="KW-0963">Cytoplasm</keyword>
<dbReference type="HOGENOM" id="CLU_071543_0_0_14"/>
<evidence type="ECO:0000256" key="2">
    <source>
        <dbReference type="ARBA" id="ARBA00022598"/>
    </source>
</evidence>
<proteinExistence type="predicted"/>
<keyword evidence="6" id="KW-0061">Asparagine biosynthesis</keyword>
<evidence type="ECO:0000256" key="3">
    <source>
        <dbReference type="ARBA" id="ARBA00022605"/>
    </source>
</evidence>
<evidence type="ECO:0000256" key="6">
    <source>
        <dbReference type="ARBA" id="ARBA00022888"/>
    </source>
</evidence>
<keyword evidence="3" id="KW-0028">Amino-acid biosynthesis</keyword>
<dbReference type="InterPro" id="IPR045864">
    <property type="entry name" value="aa-tRNA-synth_II/BPL/LPL"/>
</dbReference>
<dbReference type="GO" id="GO:0006529">
    <property type="term" value="P:asparagine biosynthetic process"/>
    <property type="evidence" value="ECO:0007669"/>
    <property type="project" value="UniProtKB-KW"/>
</dbReference>
<organism evidence="8 9">
    <name type="scientific">Mycoplasmopsis fermentans (strain ATCC 19989 / NBRC 14854 / NCTC 10117 / PG18)</name>
    <name type="common">Mycoplasma fermentans</name>
    <dbReference type="NCBI Taxonomy" id="496833"/>
    <lineage>
        <taxon>Bacteria</taxon>
        <taxon>Bacillati</taxon>
        <taxon>Mycoplasmatota</taxon>
        <taxon>Mycoplasmoidales</taxon>
        <taxon>Metamycoplasmataceae</taxon>
        <taxon>Mycoplasmopsis</taxon>
    </lineage>
</organism>
<reference evidence="8 9" key="1">
    <citation type="journal article" date="2009" name="Curr. Microbiol.">
        <title>Molecular cloning and expression of a novel cholinephosphotransferase involved in glycoglycerophospholipid biosynthesis of Mycoplasma fermentans.</title>
        <authorList>
            <person name="Ishida N."/>
            <person name="Irikura D."/>
            <person name="Matsuda K."/>
            <person name="Sato S."/>
            <person name="Asano K."/>
        </authorList>
    </citation>
    <scope>NUCLEOTIDE SEQUENCE [LARGE SCALE GENOMIC DNA]</scope>
    <source>
        <strain evidence="9">ATCC 19989 / NBRC 14854 / NCTC 10117 / PG18</strain>
    </source>
</reference>
<dbReference type="SUPFAM" id="SSF55681">
    <property type="entry name" value="Class II aaRS and biotin synthetases"/>
    <property type="match status" value="1"/>
</dbReference>
<dbReference type="InterPro" id="IPR006195">
    <property type="entry name" value="aa-tRNA-synth_II"/>
</dbReference>
<dbReference type="PANTHER" id="PTHR30073:SF5">
    <property type="entry name" value="ASPARTATE--AMMONIA LIGASE"/>
    <property type="match status" value="1"/>
</dbReference>
<name>C4XEF6_MYCFP</name>
<evidence type="ECO:0000313" key="9">
    <source>
        <dbReference type="Proteomes" id="UP000006810"/>
    </source>
</evidence>
<dbReference type="PANTHER" id="PTHR30073">
    <property type="entry name" value="ASPARTATE--AMMONIA LIGASE"/>
    <property type="match status" value="1"/>
</dbReference>
<dbReference type="Proteomes" id="UP000006810">
    <property type="component" value="Chromosome"/>
</dbReference>
<evidence type="ECO:0000313" key="8">
    <source>
        <dbReference type="EMBL" id="BAH69528.1"/>
    </source>
</evidence>
<dbReference type="eggNOG" id="COG2502">
    <property type="taxonomic scope" value="Bacteria"/>
</dbReference>
<dbReference type="AlphaFoldDB" id="C4XEF6"/>
<dbReference type="GO" id="GO:0004071">
    <property type="term" value="F:aspartate-ammonia ligase activity"/>
    <property type="evidence" value="ECO:0007669"/>
    <property type="project" value="InterPro"/>
</dbReference>
<sequence length="338" mass="39557">MTKTTIKQRLTKMYKSKLNIKETQLAIQDLKFAFTKKLNKELHLTRVSAPLFVARNTKINDGLNGEEPVSFVPKNFDETVEIVHSLAKWKRYALKKYNFSTYEGIWTDMNAIRKEEDLDYLHSFYVDQWDWELIIKKEDCNLEFLKKIVNTIFKCIRHVEYKLLVEFPQLSQKLPENVTFISSSELYNLYPKLSPEERETKFAKKHKAIFIYEIGYPLADNKPQSKRAFDYDDWKLNGDLIVYDAVNKRALEISSMGIRVDKDSLLKQAEFSHVSQDEFKDYHKNIINNTFPLTIGGGIGQSRLSMFLLEKKHIGEVQVGIWPKKLIDDLAKEGVQLL</sequence>
<feature type="domain" description="Aminoacyl-transfer RNA synthetases class-II family profile" evidence="7">
    <location>
        <begin position="110"/>
        <end position="323"/>
    </location>
</feature>
<dbReference type="Gene3D" id="3.30.930.10">
    <property type="entry name" value="Bira Bifunctional Protein, Domain 2"/>
    <property type="match status" value="1"/>
</dbReference>
<dbReference type="Pfam" id="PF03590">
    <property type="entry name" value="AsnA"/>
    <property type="match status" value="1"/>
</dbReference>
<evidence type="ECO:0000259" key="7">
    <source>
        <dbReference type="PROSITE" id="PS50862"/>
    </source>
</evidence>
<dbReference type="EMBL" id="AP009608">
    <property type="protein sequence ID" value="BAH69528.1"/>
    <property type="molecule type" value="Genomic_DNA"/>
</dbReference>
<evidence type="ECO:0000256" key="1">
    <source>
        <dbReference type="ARBA" id="ARBA00022490"/>
    </source>
</evidence>
<dbReference type="InterPro" id="IPR004618">
    <property type="entry name" value="AsnA"/>
</dbReference>
<keyword evidence="4" id="KW-0547">Nucleotide-binding</keyword>
<gene>
    <name evidence="8" type="ordered locus">MBIO_0263</name>
</gene>
<dbReference type="GO" id="GO:0005829">
    <property type="term" value="C:cytosol"/>
    <property type="evidence" value="ECO:0007669"/>
    <property type="project" value="TreeGrafter"/>
</dbReference>